<proteinExistence type="predicted"/>
<evidence type="ECO:0000313" key="2">
    <source>
        <dbReference type="EMBL" id="TYT23589.1"/>
    </source>
</evidence>
<sequence length="372" mass="42246">MAAVERQEAGQALGRPGVPVAEAAQLRRNLARTGDRKQAMDQAVTIIITPRDRYTGLGECVDAVYRHTPQPFRLWIMDLDYPASVIEPVRRQLQGRPEVRFFDLGLRTPMDALREAQPLVDTAAVVLLDNDSRVTEGWLPPLLEAMADGHAVVTPLILEREGVDRGAPLRNHLYSGELRVVDVDGAPYLIEHKHFRRTEVPDLPKERAATGTFELHCVLFDGDVFRRIELPSMVIREHLDISLQVAAMGRTMVVEPKSVIHFDNLGTRMALPDMRFFFYRWGPKLTRPSSRLFQRRWGYNFYSEQSMYNWVVRRKAFLVSRWLGAPIGIANRATQVAKKLFCRDWDPLPDPVAASRPLLAAGVPQQRSHELG</sequence>
<evidence type="ECO:0000313" key="3">
    <source>
        <dbReference type="Proteomes" id="UP000324973"/>
    </source>
</evidence>
<dbReference type="Gene3D" id="3.90.550.10">
    <property type="entry name" value="Spore Coat Polysaccharide Biosynthesis Protein SpsA, Chain A"/>
    <property type="match status" value="1"/>
</dbReference>
<evidence type="ECO:0000259" key="1">
    <source>
        <dbReference type="Pfam" id="PF00535"/>
    </source>
</evidence>
<dbReference type="Pfam" id="PF00535">
    <property type="entry name" value="Glycos_transf_2"/>
    <property type="match status" value="1"/>
</dbReference>
<gene>
    <name evidence="2" type="ORF">FZO89_15180</name>
</gene>
<dbReference type="InterPro" id="IPR001173">
    <property type="entry name" value="Glyco_trans_2-like"/>
</dbReference>
<reference evidence="2 3" key="1">
    <citation type="submission" date="2019-08" db="EMBL/GenBank/DDBJ databases">
        <title>Luteimonas viscosus sp. nov., isolated from soil of a sunflower field.</title>
        <authorList>
            <person name="Jianli Z."/>
            <person name="Ying Z."/>
        </authorList>
    </citation>
    <scope>NUCLEOTIDE SEQUENCE [LARGE SCALE GENOMIC DNA]</scope>
    <source>
        <strain evidence="2 3">XBU10</strain>
    </source>
</reference>
<dbReference type="EMBL" id="VTFT01000002">
    <property type="protein sequence ID" value="TYT23589.1"/>
    <property type="molecule type" value="Genomic_DNA"/>
</dbReference>
<feature type="domain" description="Glycosyltransferase 2-like" evidence="1">
    <location>
        <begin position="45"/>
        <end position="177"/>
    </location>
</feature>
<accession>A0A5D4XGF7</accession>
<keyword evidence="2" id="KW-0808">Transferase</keyword>
<comment type="caution">
    <text evidence="2">The sequence shown here is derived from an EMBL/GenBank/DDBJ whole genome shotgun (WGS) entry which is preliminary data.</text>
</comment>
<dbReference type="OrthoDB" id="8936324at2"/>
<dbReference type="SUPFAM" id="SSF53448">
    <property type="entry name" value="Nucleotide-diphospho-sugar transferases"/>
    <property type="match status" value="1"/>
</dbReference>
<dbReference type="CDD" id="cd00761">
    <property type="entry name" value="Glyco_tranf_GTA_type"/>
    <property type="match status" value="1"/>
</dbReference>
<dbReference type="AlphaFoldDB" id="A0A5D4XGF7"/>
<dbReference type="InterPro" id="IPR029044">
    <property type="entry name" value="Nucleotide-diphossugar_trans"/>
</dbReference>
<name>A0A5D4XGF7_9GAMM</name>
<dbReference type="Proteomes" id="UP000324973">
    <property type="component" value="Unassembled WGS sequence"/>
</dbReference>
<keyword evidence="3" id="KW-1185">Reference proteome</keyword>
<dbReference type="GO" id="GO:0016740">
    <property type="term" value="F:transferase activity"/>
    <property type="evidence" value="ECO:0007669"/>
    <property type="project" value="UniProtKB-KW"/>
</dbReference>
<protein>
    <submittedName>
        <fullName evidence="2">Glycosyltransferase family 2 protein</fullName>
    </submittedName>
</protein>
<organism evidence="2 3">
    <name type="scientific">Luteimonas viscosa</name>
    <dbReference type="NCBI Taxonomy" id="1132694"/>
    <lineage>
        <taxon>Bacteria</taxon>
        <taxon>Pseudomonadati</taxon>
        <taxon>Pseudomonadota</taxon>
        <taxon>Gammaproteobacteria</taxon>
        <taxon>Lysobacterales</taxon>
        <taxon>Lysobacteraceae</taxon>
        <taxon>Luteimonas</taxon>
    </lineage>
</organism>